<evidence type="ECO:0000313" key="4">
    <source>
        <dbReference type="Proteomes" id="UP000235777"/>
    </source>
</evidence>
<dbReference type="STRING" id="863227.GCA_000373005_02922"/>
<keyword evidence="4" id="KW-1185">Reference proteome</keyword>
<dbReference type="InterPro" id="IPR021267">
    <property type="entry name" value="DUF2844"/>
</dbReference>
<reference evidence="3 4" key="1">
    <citation type="submission" date="2018-01" db="EMBL/GenBank/DDBJ databases">
        <title>Whole genome analyses suggest that Burkholderia sensu lato contains two further novel genera in the rhizoxinica-symbiotica group Mycetohabitans gen. nov., and Trinickia gen. nov.: implications for the evolution of diazotrophy and nodulation in the Burkholderiaceae.</title>
        <authorList>
            <person name="Estrada-de los Santos P."/>
            <person name="Palmer M."/>
            <person name="Chavez-Ramirez B."/>
            <person name="Beukes C."/>
            <person name="Steenkamp E.T."/>
            <person name="Hirsch A.M."/>
            <person name="Manyaka P."/>
            <person name="Maluk M."/>
            <person name="Lafos M."/>
            <person name="Crook M."/>
            <person name="Gross E."/>
            <person name="Simon M.F."/>
            <person name="Bueno dos Reis Junior F."/>
            <person name="Poole P.S."/>
            <person name="Venter S.N."/>
            <person name="James E.K."/>
        </authorList>
    </citation>
    <scope>NUCLEOTIDE SEQUENCE [LARGE SCALE GENOMIC DNA]</scope>
    <source>
        <strain evidence="3 4">JPY 581</strain>
    </source>
</reference>
<dbReference type="EMBL" id="PNYC01000003">
    <property type="protein sequence ID" value="PMS37476.1"/>
    <property type="molecule type" value="Genomic_DNA"/>
</dbReference>
<comment type="caution">
    <text evidence="3">The sequence shown here is derived from an EMBL/GenBank/DDBJ whole genome shotgun (WGS) entry which is preliminary data.</text>
</comment>
<name>A0A2N7X6U1_9BURK</name>
<evidence type="ECO:0000256" key="1">
    <source>
        <dbReference type="SAM" id="MobiDB-lite"/>
    </source>
</evidence>
<proteinExistence type="predicted"/>
<feature type="chain" id="PRO_5014711569" evidence="2">
    <location>
        <begin position="29"/>
        <end position="169"/>
    </location>
</feature>
<evidence type="ECO:0000256" key="2">
    <source>
        <dbReference type="SAM" id="SignalP"/>
    </source>
</evidence>
<gene>
    <name evidence="3" type="ORF">C0Z20_05750</name>
</gene>
<dbReference type="OrthoDB" id="7561239at2"/>
<sequence>MFIRSIQGTLPAVVAACALLVVMAPAHAALGGAPMQTPSGATVDRASTVAHAASSSSSSTTSTSTYTVKQTTLETGTVVREYIGSDGNVFGIAWQGAQMPDLSTLLGSYFPQVQSAVAAQREQRGGGRGPTNVEQSGLVVHVGGHMGSFVGQAYLPSALPSGVAASDIQ</sequence>
<keyword evidence="2" id="KW-0732">Signal</keyword>
<dbReference type="RefSeq" id="WP_018441497.1">
    <property type="nucleotide sequence ID" value="NZ_KB890176.1"/>
</dbReference>
<protein>
    <submittedName>
        <fullName evidence="3">DUF2844 domain-containing protein</fullName>
    </submittedName>
</protein>
<dbReference type="AlphaFoldDB" id="A0A2N7X6U1"/>
<accession>A0A2N7X6U1</accession>
<feature type="compositionally biased region" description="Low complexity" evidence="1">
    <location>
        <begin position="46"/>
        <end position="64"/>
    </location>
</feature>
<dbReference type="Pfam" id="PF11005">
    <property type="entry name" value="DUF2844"/>
    <property type="match status" value="1"/>
</dbReference>
<feature type="region of interest" description="Disordered" evidence="1">
    <location>
        <begin position="36"/>
        <end position="64"/>
    </location>
</feature>
<evidence type="ECO:0000313" key="3">
    <source>
        <dbReference type="EMBL" id="PMS37476.1"/>
    </source>
</evidence>
<dbReference type="Proteomes" id="UP000235777">
    <property type="component" value="Unassembled WGS sequence"/>
</dbReference>
<feature type="signal peptide" evidence="2">
    <location>
        <begin position="1"/>
        <end position="28"/>
    </location>
</feature>
<organism evidence="3 4">
    <name type="scientific">Trinickia symbiotica</name>
    <dbReference type="NCBI Taxonomy" id="863227"/>
    <lineage>
        <taxon>Bacteria</taxon>
        <taxon>Pseudomonadati</taxon>
        <taxon>Pseudomonadota</taxon>
        <taxon>Betaproteobacteria</taxon>
        <taxon>Burkholderiales</taxon>
        <taxon>Burkholderiaceae</taxon>
        <taxon>Trinickia</taxon>
    </lineage>
</organism>
<dbReference type="PROSITE" id="PS51257">
    <property type="entry name" value="PROKAR_LIPOPROTEIN"/>
    <property type="match status" value="1"/>
</dbReference>